<evidence type="ECO:0000313" key="1">
    <source>
        <dbReference type="Proteomes" id="UP000095286"/>
    </source>
</evidence>
<dbReference type="WBParaSite" id="RSKR_0000466900.1">
    <property type="protein sequence ID" value="RSKR_0000466900.1"/>
    <property type="gene ID" value="RSKR_0000466900"/>
</dbReference>
<name>A0AC35TUH5_9BILA</name>
<reference evidence="2" key="1">
    <citation type="submission" date="2016-11" db="UniProtKB">
        <authorList>
            <consortium name="WormBaseParasite"/>
        </authorList>
    </citation>
    <scope>IDENTIFICATION</scope>
    <source>
        <strain evidence="2">KR3021</strain>
    </source>
</reference>
<accession>A0AC35TUH5</accession>
<sequence>MKVVTACKLSLLSLLALILYTNANIEEIKFPGNHEEFELLKKFHETWDNSKPLKYVDHEVFVDVPLKNNAATNLGGNYGEGCDVPGYTGQYCESPICANTNLDEDNHSQDPTDVMIDFGHYPVCNVPMPLYYDVSMLSFKVEIHAGGAHSPIMVLYNSTGAIIAPSKVEQFEMSRVIYYFTPQQPGVYQLSPNTDIPSSGCYIYVNSLAYSNIHMGFIPHTANDLIAPERNDSPNTRSYQGQLNTIVAHPINIRYPGNIATVALYEQFNLLTRPQKLAPRYGCEFNHFYNAFYCYRTGTYFAKFTGYDFFGNKYKRVKAFVCEVNPHPPTVAPPTPPVTSCQNNGTLIDNGDGTSSCFCVGPFSGPACGVATCYNGALALPDGTCQCTDNFMGPNCADVLCFPDSGITIQEEFYTPIFVIRVRSQLRTILQQISTQLNNLNTFFQNDPKWFSHFGVVIFNNNGTTLPSKFYDNVADLSDDLLAYSATADNTGGCFDMTFEALDIALNVFILGNKSPIYVISDALPSDPDYLELTSELDSFYLSPIYFIQLEPSVASGCQAFDYYTPGWRALETLAMRSSGNVFFIANNEYGTFGTFFYQHMANTYFMSELMYVDTQRVCANQPKYIFVGIDGDFHQLTVVATGVGLSLQLTTPEGNNAQFDTLYISQNNYMWRLRGLEKGNWQSKFINT</sequence>
<proteinExistence type="predicted"/>
<dbReference type="Proteomes" id="UP000095286">
    <property type="component" value="Unplaced"/>
</dbReference>
<organism evidence="1 2">
    <name type="scientific">Rhabditophanes sp. KR3021</name>
    <dbReference type="NCBI Taxonomy" id="114890"/>
    <lineage>
        <taxon>Eukaryota</taxon>
        <taxon>Metazoa</taxon>
        <taxon>Ecdysozoa</taxon>
        <taxon>Nematoda</taxon>
        <taxon>Chromadorea</taxon>
        <taxon>Rhabditida</taxon>
        <taxon>Tylenchina</taxon>
        <taxon>Panagrolaimomorpha</taxon>
        <taxon>Strongyloidoidea</taxon>
        <taxon>Alloionematidae</taxon>
        <taxon>Rhabditophanes</taxon>
    </lineage>
</organism>
<evidence type="ECO:0000313" key="2">
    <source>
        <dbReference type="WBParaSite" id="RSKR_0000466900.1"/>
    </source>
</evidence>
<protein>
    <submittedName>
        <fullName evidence="2">EGF-like domain-containing protein</fullName>
    </submittedName>
</protein>